<dbReference type="InterPro" id="IPR002900">
    <property type="entry name" value="DUF38/FTH_CAE_spp"/>
</dbReference>
<dbReference type="WBParaSite" id="Csp11.Scaffold630.g21631.t1">
    <property type="protein sequence ID" value="Csp11.Scaffold630.g21631.t1"/>
    <property type="gene ID" value="Csp11.Scaffold630.g21631"/>
</dbReference>
<accession>A0A1I7V242</accession>
<dbReference type="PANTHER" id="PTHR23015:SF4">
    <property type="entry name" value="DUF38 DOMAIN-CONTAINING PROTEIN-RELATED"/>
    <property type="match status" value="1"/>
</dbReference>
<keyword evidence="2" id="KW-1185">Reference proteome</keyword>
<dbReference type="PANTHER" id="PTHR23015">
    <property type="entry name" value="UNCHARACTERIZED C.ELEGANS PROTEIN"/>
    <property type="match status" value="1"/>
</dbReference>
<protein>
    <submittedName>
        <fullName evidence="3">FTH domain-containing protein</fullName>
    </submittedName>
</protein>
<reference evidence="3" key="1">
    <citation type="submission" date="2016-11" db="UniProtKB">
        <authorList>
            <consortium name="WormBaseParasite"/>
        </authorList>
    </citation>
    <scope>IDENTIFICATION</scope>
</reference>
<name>A0A1I7V242_9PELO</name>
<dbReference type="Pfam" id="PF01827">
    <property type="entry name" value="FTH"/>
    <property type="match status" value="1"/>
</dbReference>
<evidence type="ECO:0000313" key="3">
    <source>
        <dbReference type="WBParaSite" id="Csp11.Scaffold630.g21631.t1"/>
    </source>
</evidence>
<organism evidence="2 3">
    <name type="scientific">Caenorhabditis tropicalis</name>
    <dbReference type="NCBI Taxonomy" id="1561998"/>
    <lineage>
        <taxon>Eukaryota</taxon>
        <taxon>Metazoa</taxon>
        <taxon>Ecdysozoa</taxon>
        <taxon>Nematoda</taxon>
        <taxon>Chromadorea</taxon>
        <taxon>Rhabditida</taxon>
        <taxon>Rhabditina</taxon>
        <taxon>Rhabditomorpha</taxon>
        <taxon>Rhabditoidea</taxon>
        <taxon>Rhabditidae</taxon>
        <taxon>Peloderinae</taxon>
        <taxon>Caenorhabditis</taxon>
    </lineage>
</organism>
<evidence type="ECO:0000259" key="1">
    <source>
        <dbReference type="Pfam" id="PF01827"/>
    </source>
</evidence>
<dbReference type="Proteomes" id="UP000095282">
    <property type="component" value="Unplaced"/>
</dbReference>
<dbReference type="InterPro" id="IPR040161">
    <property type="entry name" value="FB224"/>
</dbReference>
<evidence type="ECO:0000313" key="2">
    <source>
        <dbReference type="Proteomes" id="UP000095282"/>
    </source>
</evidence>
<dbReference type="AlphaFoldDB" id="A0A1I7V242"/>
<feature type="domain" description="DUF38" evidence="1">
    <location>
        <begin position="15"/>
        <end position="102"/>
    </location>
</feature>
<dbReference type="eggNOG" id="ENOG502TI1K">
    <property type="taxonomic scope" value="Eukaryota"/>
</dbReference>
<sequence length="190" mass="22526">MYYDGPRKVLLDESFSKLLKLFDPRNLRCISIAPRICPSIMEEVVNSEQWKNATSLQSFGIYEYDTDLEPFFHFNQLNIQHFEHLRAEKAWKFVQNFLSRNPPLESSFKVLSIADLNMDLLFKFFPVPPFNQPTEDNDSNYFKHTQLFELPNRENQLVVKITRAGIFGAVCRKTHLEVDFRWAVFRVRIQ</sequence>
<proteinExistence type="predicted"/>